<reference evidence="1" key="1">
    <citation type="submission" date="2013-08" db="EMBL/GenBank/DDBJ databases">
        <authorList>
            <person name="Mendez C."/>
            <person name="Richter M."/>
            <person name="Ferrer M."/>
            <person name="Sanchez J."/>
        </authorList>
    </citation>
    <scope>NUCLEOTIDE SEQUENCE</scope>
</reference>
<reference evidence="1" key="2">
    <citation type="journal article" date="2014" name="ISME J.">
        <title>Microbial stratification in low pH oxic and suboxic macroscopic growths along an acid mine drainage.</title>
        <authorList>
            <person name="Mendez-Garcia C."/>
            <person name="Mesa V."/>
            <person name="Sprenger R.R."/>
            <person name="Richter M."/>
            <person name="Diez M.S."/>
            <person name="Solano J."/>
            <person name="Bargiela R."/>
            <person name="Golyshina O.V."/>
            <person name="Manteca A."/>
            <person name="Ramos J.L."/>
            <person name="Gallego J.R."/>
            <person name="Llorente I."/>
            <person name="Martins Dos Santos V.A."/>
            <person name="Jensen O.N."/>
            <person name="Pelaez A.I."/>
            <person name="Sanchez J."/>
            <person name="Ferrer M."/>
        </authorList>
    </citation>
    <scope>NUCLEOTIDE SEQUENCE</scope>
</reference>
<feature type="non-terminal residue" evidence="1">
    <location>
        <position position="1"/>
    </location>
</feature>
<protein>
    <recommendedName>
        <fullName evidence="2">ISKra4 family transposase</fullName>
    </recommendedName>
</protein>
<dbReference type="AlphaFoldDB" id="T1CQI7"/>
<proteinExistence type="predicted"/>
<comment type="caution">
    <text evidence="1">The sequence shown here is derived from an EMBL/GenBank/DDBJ whole genome shotgun (WGS) entry which is preliminary data.</text>
</comment>
<name>T1CQI7_9ZZZZ</name>
<organism evidence="1">
    <name type="scientific">mine drainage metagenome</name>
    <dbReference type="NCBI Taxonomy" id="410659"/>
    <lineage>
        <taxon>unclassified sequences</taxon>
        <taxon>metagenomes</taxon>
        <taxon>ecological metagenomes</taxon>
    </lineage>
</organism>
<accession>T1CQI7</accession>
<dbReference type="EMBL" id="AUZY01003025">
    <property type="protein sequence ID" value="EQD70769.1"/>
    <property type="molecule type" value="Genomic_DNA"/>
</dbReference>
<evidence type="ECO:0000313" key="1">
    <source>
        <dbReference type="EMBL" id="EQD70769.1"/>
    </source>
</evidence>
<evidence type="ECO:0008006" key="2">
    <source>
        <dbReference type="Google" id="ProtNLM"/>
    </source>
</evidence>
<sequence length="217" mass="24120">ATVVAQLFDEAERRDPDHHRPWVALVDATATRSTSSPAPPGSGRCPVPILVDFVHVLEYLWGAAWSFYAEGDPAAETWVRAKALAVLQGHASQVAAAVRRTATRRALPAARRAGADACARYLVNQRTRLNYPRALRDGWPIATGVIEGACRHLVKDRLDVTGARWGLAGAEAVLKLRALRTNGDFDEYWRFHLIREKRRIHESRYRGNSIPGDRPVT</sequence>
<gene>
    <name evidence="1" type="ORF">B1B_04820</name>
</gene>